<dbReference type="CDD" id="cd05398">
    <property type="entry name" value="NT_ClassII-CCAase"/>
    <property type="match status" value="1"/>
</dbReference>
<evidence type="ECO:0000256" key="6">
    <source>
        <dbReference type="ARBA" id="ARBA00022723"/>
    </source>
</evidence>
<dbReference type="PANTHER" id="PTHR46173">
    <property type="entry name" value="CCA TRNA NUCLEOTIDYLTRANSFERASE 1, MITOCHONDRIAL"/>
    <property type="match status" value="1"/>
</dbReference>
<feature type="domain" description="Poly A polymerase head" evidence="10">
    <location>
        <begin position="31"/>
        <end position="152"/>
    </location>
</feature>
<dbReference type="GO" id="GO:0016779">
    <property type="term" value="F:nucleotidyltransferase activity"/>
    <property type="evidence" value="ECO:0007669"/>
    <property type="project" value="UniProtKB-KW"/>
</dbReference>
<accession>A0A5N5TNH3</accession>
<reference evidence="12 13" key="1">
    <citation type="journal article" date="2019" name="PLoS Biol.">
        <title>Sex chromosomes control vertical transmission of feminizing Wolbachia symbionts in an isopod.</title>
        <authorList>
            <person name="Becking T."/>
            <person name="Chebbi M.A."/>
            <person name="Giraud I."/>
            <person name="Moumen B."/>
            <person name="Laverre T."/>
            <person name="Caubet Y."/>
            <person name="Peccoud J."/>
            <person name="Gilbert C."/>
            <person name="Cordaux R."/>
        </authorList>
    </citation>
    <scope>NUCLEOTIDE SEQUENCE [LARGE SCALE GENOMIC DNA]</scope>
    <source>
        <strain evidence="12">ANa2</strain>
        <tissue evidence="12">Whole body excluding digestive tract and cuticle</tissue>
    </source>
</reference>
<protein>
    <submittedName>
        <fullName evidence="12">CCA tRNA nucleotidyltransferase 1, mitochondrial</fullName>
    </submittedName>
</protein>
<dbReference type="AlphaFoldDB" id="A0A5N5TNH3"/>
<comment type="similarity">
    <text evidence="2 9">Belongs to the tRNA nucleotidyltransferase/poly(A) polymerase family.</text>
</comment>
<evidence type="ECO:0000313" key="12">
    <source>
        <dbReference type="EMBL" id="KAB7507706.1"/>
    </source>
</evidence>
<keyword evidence="13" id="KW-1185">Reference proteome</keyword>
<dbReference type="PANTHER" id="PTHR46173:SF1">
    <property type="entry name" value="CCA TRNA NUCLEOTIDYLTRANSFERASE 1, MITOCHONDRIAL"/>
    <property type="match status" value="1"/>
</dbReference>
<keyword evidence="6" id="KW-0479">Metal-binding</keyword>
<evidence type="ECO:0000256" key="9">
    <source>
        <dbReference type="RuleBase" id="RU003953"/>
    </source>
</evidence>
<dbReference type="Pfam" id="PF01743">
    <property type="entry name" value="PolyA_pol"/>
    <property type="match status" value="1"/>
</dbReference>
<dbReference type="InterPro" id="IPR043519">
    <property type="entry name" value="NT_sf"/>
</dbReference>
<keyword evidence="8" id="KW-0460">Magnesium</keyword>
<dbReference type="GO" id="GO:0000166">
    <property type="term" value="F:nucleotide binding"/>
    <property type="evidence" value="ECO:0007669"/>
    <property type="project" value="UniProtKB-KW"/>
</dbReference>
<evidence type="ECO:0000256" key="4">
    <source>
        <dbReference type="ARBA" id="ARBA00022694"/>
    </source>
</evidence>
<proteinExistence type="inferred from homology"/>
<dbReference type="GO" id="GO:1990180">
    <property type="term" value="P:mitochondrial tRNA 3'-end processing"/>
    <property type="evidence" value="ECO:0007669"/>
    <property type="project" value="TreeGrafter"/>
</dbReference>
<organism evidence="12 13">
    <name type="scientific">Armadillidium nasatum</name>
    <dbReference type="NCBI Taxonomy" id="96803"/>
    <lineage>
        <taxon>Eukaryota</taxon>
        <taxon>Metazoa</taxon>
        <taxon>Ecdysozoa</taxon>
        <taxon>Arthropoda</taxon>
        <taxon>Crustacea</taxon>
        <taxon>Multicrustacea</taxon>
        <taxon>Malacostraca</taxon>
        <taxon>Eumalacostraca</taxon>
        <taxon>Peracarida</taxon>
        <taxon>Isopoda</taxon>
        <taxon>Oniscidea</taxon>
        <taxon>Crinocheta</taxon>
        <taxon>Armadillidiidae</taxon>
        <taxon>Armadillidium</taxon>
    </lineage>
</organism>
<evidence type="ECO:0000256" key="1">
    <source>
        <dbReference type="ARBA" id="ARBA00001946"/>
    </source>
</evidence>
<dbReference type="SUPFAM" id="SSF81301">
    <property type="entry name" value="Nucleotidyltransferase"/>
    <property type="match status" value="1"/>
</dbReference>
<dbReference type="SUPFAM" id="SSF81891">
    <property type="entry name" value="Poly A polymerase C-terminal region-like"/>
    <property type="match status" value="1"/>
</dbReference>
<dbReference type="InterPro" id="IPR032828">
    <property type="entry name" value="PolyA_RNA-bd"/>
</dbReference>
<dbReference type="InterPro" id="IPR050264">
    <property type="entry name" value="Bact_CCA-adding_enz_type3_sf"/>
</dbReference>
<comment type="caution">
    <text evidence="12">The sequence shown here is derived from an EMBL/GenBank/DDBJ whole genome shotgun (WGS) entry which is preliminary data.</text>
</comment>
<dbReference type="GO" id="GO:0001680">
    <property type="term" value="P:tRNA 3'-terminal CCA addition"/>
    <property type="evidence" value="ECO:0007669"/>
    <property type="project" value="TreeGrafter"/>
</dbReference>
<dbReference type="Proteomes" id="UP000326759">
    <property type="component" value="Unassembled WGS sequence"/>
</dbReference>
<dbReference type="Gene3D" id="3.30.460.10">
    <property type="entry name" value="Beta Polymerase, domain 2"/>
    <property type="match status" value="1"/>
</dbReference>
<dbReference type="OrthoDB" id="445712at2759"/>
<keyword evidence="7" id="KW-0547">Nucleotide-binding</keyword>
<gene>
    <name evidence="12" type="primary">Trnt1_1</name>
    <name evidence="12" type="ORF">Anas_03376</name>
</gene>
<dbReference type="GO" id="GO:0005739">
    <property type="term" value="C:mitochondrion"/>
    <property type="evidence" value="ECO:0007669"/>
    <property type="project" value="TreeGrafter"/>
</dbReference>
<feature type="domain" description="tRNA nucleotidyltransferase/poly(A) polymerase RNA and SrmB- binding" evidence="11">
    <location>
        <begin position="187"/>
        <end position="234"/>
    </location>
</feature>
<evidence type="ECO:0000256" key="7">
    <source>
        <dbReference type="ARBA" id="ARBA00022741"/>
    </source>
</evidence>
<sequence length="403" mass="47072">MRISAEKMKFVLRPSVQTLQNIFAKYNYEIRVAGGAVRDLLMDRIPTDLDFATTATPNEMKKMFTTEEIRMININGEKHGTITARIEEDNFECSTLRVDKIIDGGRKEIEFIRDWKQDANRRDLTVNAMFLGLDGTVYDFFNGIQHLKERIVKFVENPDARIQEDPLRIIRYFRFFGALANDPYTHDPEAIASIIRNGEGLSRVSGERIITEFRKILTGRYNFEMLSKMIECKLGGHIGLSRDFDCENLSKIYKYIKDTDYHYCLLLAAGMTDVEEATTFINRVKGTNKEKEMLLFIIKYRQSYYNIQSLKEVRDLLVDFVYKEKKGHSLALDLSKQLLLYVGRKDLLNEVNENLIPYFPIRGGLLVDKVENKKFIQRELNKLLDLWKESDYMLSRDELLNKV</sequence>
<dbReference type="GO" id="GO:0046872">
    <property type="term" value="F:metal ion binding"/>
    <property type="evidence" value="ECO:0007669"/>
    <property type="project" value="UniProtKB-KW"/>
</dbReference>
<evidence type="ECO:0000313" key="13">
    <source>
        <dbReference type="Proteomes" id="UP000326759"/>
    </source>
</evidence>
<dbReference type="InterPro" id="IPR002646">
    <property type="entry name" value="PolA_pol_head_dom"/>
</dbReference>
<comment type="cofactor">
    <cofactor evidence="1">
        <name>Mg(2+)</name>
        <dbReference type="ChEBI" id="CHEBI:18420"/>
    </cofactor>
</comment>
<name>A0A5N5TNH3_9CRUS</name>
<evidence type="ECO:0000256" key="3">
    <source>
        <dbReference type="ARBA" id="ARBA00022679"/>
    </source>
</evidence>
<evidence type="ECO:0000259" key="11">
    <source>
        <dbReference type="Pfam" id="PF12627"/>
    </source>
</evidence>
<dbReference type="EMBL" id="SEYY01000258">
    <property type="protein sequence ID" value="KAB7507706.1"/>
    <property type="molecule type" value="Genomic_DNA"/>
</dbReference>
<evidence type="ECO:0000256" key="5">
    <source>
        <dbReference type="ARBA" id="ARBA00022695"/>
    </source>
</evidence>
<keyword evidence="5" id="KW-0548">Nucleotidyltransferase</keyword>
<evidence type="ECO:0000256" key="2">
    <source>
        <dbReference type="ARBA" id="ARBA00007265"/>
    </source>
</evidence>
<keyword evidence="3 9" id="KW-0808">Transferase</keyword>
<dbReference type="Gene3D" id="1.10.3090.10">
    <property type="entry name" value="cca-adding enzyme, domain 2"/>
    <property type="match status" value="1"/>
</dbReference>
<keyword evidence="4" id="KW-0819">tRNA processing</keyword>
<evidence type="ECO:0000256" key="8">
    <source>
        <dbReference type="ARBA" id="ARBA00022842"/>
    </source>
</evidence>
<keyword evidence="9" id="KW-0694">RNA-binding</keyword>
<dbReference type="GO" id="GO:0000049">
    <property type="term" value="F:tRNA binding"/>
    <property type="evidence" value="ECO:0007669"/>
    <property type="project" value="TreeGrafter"/>
</dbReference>
<evidence type="ECO:0000259" key="10">
    <source>
        <dbReference type="Pfam" id="PF01743"/>
    </source>
</evidence>
<dbReference type="Pfam" id="PF12627">
    <property type="entry name" value="PolyA_pol_RNAbd"/>
    <property type="match status" value="1"/>
</dbReference>